<evidence type="ECO:0008006" key="5">
    <source>
        <dbReference type="Google" id="ProtNLM"/>
    </source>
</evidence>
<name>A0A6P1TEX2_9GAMM</name>
<dbReference type="EMBL" id="CP047491">
    <property type="protein sequence ID" value="QHQ40213.1"/>
    <property type="molecule type" value="Genomic_DNA"/>
</dbReference>
<dbReference type="Proteomes" id="UP000563601">
    <property type="component" value="Unassembled WGS sequence"/>
</dbReference>
<sequence>MRNLFKYPPLEWRRREEYCIPNGPSFSGSPKTTLALAGSRLHFQAPRHKPLRRSVEQVRTVPGQDVLIEPRLSRYGNGVLANSHWGANCLVKRLWAFFGPWMSGCKGELNFSVGVIGRFEEHSFENLSFFNPKAFEMVLMRYLNERYGHHNWENDLAHIPRFCGPVDWQSHTHLPVPSASFKIGRGASRERLICPEYLFVFPVTDKHFIEVCFEKEIYSFDSDHRPTFDVSSMTELQGAIFNSFRLELGRETQARVNQVKAEVGNMQMCKEFAPLKWPTNIYPPEPTEASAMQKSLKAGC</sequence>
<proteinExistence type="predicted"/>
<gene>
    <name evidence="2" type="ORF">GTQ55_15315</name>
    <name evidence="1" type="ORF">HNQ53_002825</name>
</gene>
<keyword evidence="3" id="KW-1185">Reference proteome</keyword>
<evidence type="ECO:0000313" key="3">
    <source>
        <dbReference type="Proteomes" id="UP000464675"/>
    </source>
</evidence>
<reference evidence="1 4" key="2">
    <citation type="submission" date="2020-08" db="EMBL/GenBank/DDBJ databases">
        <title>Genomic Encyclopedia of Type Strains, Phase IV (KMG-IV): sequencing the most valuable type-strain genomes for metagenomic binning, comparative biology and taxonomic classification.</title>
        <authorList>
            <person name="Goeker M."/>
        </authorList>
    </citation>
    <scope>NUCLEOTIDE SEQUENCE [LARGE SCALE GENOMIC DNA]</scope>
    <source>
        <strain evidence="1 4">DSM 11525</strain>
    </source>
</reference>
<evidence type="ECO:0000313" key="4">
    <source>
        <dbReference type="Proteomes" id="UP000563601"/>
    </source>
</evidence>
<dbReference type="AlphaFoldDB" id="A0A6P1TEX2"/>
<dbReference type="EMBL" id="JACHHR010000003">
    <property type="protein sequence ID" value="MBB5212600.1"/>
    <property type="molecule type" value="Genomic_DNA"/>
</dbReference>
<evidence type="ECO:0000313" key="1">
    <source>
        <dbReference type="EMBL" id="MBB5212600.1"/>
    </source>
</evidence>
<protein>
    <recommendedName>
        <fullName evidence="5">TIGR04255 family protein</fullName>
    </recommendedName>
</protein>
<reference evidence="2 3" key="1">
    <citation type="submission" date="2020-01" db="EMBL/GenBank/DDBJ databases">
        <title>The possibility of degradation of plastic by Microbulbifer hydrolyticus IRE-31.</title>
        <authorList>
            <person name="Liu L."/>
        </authorList>
    </citation>
    <scope>NUCLEOTIDE SEQUENCE [LARGE SCALE GENOMIC DNA]</scope>
    <source>
        <strain evidence="2 3">IRE-31</strain>
    </source>
</reference>
<organism evidence="1 4">
    <name type="scientific">Microbulbifer hydrolyticus</name>
    <dbReference type="NCBI Taxonomy" id="48074"/>
    <lineage>
        <taxon>Bacteria</taxon>
        <taxon>Pseudomonadati</taxon>
        <taxon>Pseudomonadota</taxon>
        <taxon>Gammaproteobacteria</taxon>
        <taxon>Cellvibrionales</taxon>
        <taxon>Microbulbiferaceae</taxon>
        <taxon>Microbulbifer</taxon>
    </lineage>
</organism>
<dbReference type="OrthoDB" id="5727024at2"/>
<evidence type="ECO:0000313" key="2">
    <source>
        <dbReference type="EMBL" id="QHQ40213.1"/>
    </source>
</evidence>
<accession>A0A6P1TEX2</accession>
<dbReference type="Proteomes" id="UP000464675">
    <property type="component" value="Chromosome"/>
</dbReference>
<dbReference type="RefSeq" id="WP_161859511.1">
    <property type="nucleotide sequence ID" value="NZ_CP047491.1"/>
</dbReference>